<dbReference type="PROSITE" id="PS51257">
    <property type="entry name" value="PROKAR_LIPOPROTEIN"/>
    <property type="match status" value="1"/>
</dbReference>
<dbReference type="EMBL" id="FMZO01000013">
    <property type="protein sequence ID" value="SDD75553.1"/>
    <property type="molecule type" value="Genomic_DNA"/>
</dbReference>
<dbReference type="STRING" id="1285928.SAMN04487894_11316"/>
<organism evidence="2 3">
    <name type="scientific">Niabella drilacis (strain DSM 25811 / CCM 8410 / CCUG 62505 / LMG 26954 / E90)</name>
    <dbReference type="NCBI Taxonomy" id="1285928"/>
    <lineage>
        <taxon>Bacteria</taxon>
        <taxon>Pseudomonadati</taxon>
        <taxon>Bacteroidota</taxon>
        <taxon>Chitinophagia</taxon>
        <taxon>Chitinophagales</taxon>
        <taxon>Chitinophagaceae</taxon>
        <taxon>Niabella</taxon>
    </lineage>
</organism>
<dbReference type="InterPro" id="IPR043744">
    <property type="entry name" value="DUF5689"/>
</dbReference>
<feature type="domain" description="DUF5689" evidence="1">
    <location>
        <begin position="42"/>
        <end position="240"/>
    </location>
</feature>
<reference evidence="3" key="1">
    <citation type="submission" date="2016-10" db="EMBL/GenBank/DDBJ databases">
        <authorList>
            <person name="Varghese N."/>
            <person name="Submissions S."/>
        </authorList>
    </citation>
    <scope>NUCLEOTIDE SEQUENCE [LARGE SCALE GENOMIC DNA]</scope>
    <source>
        <strain evidence="3">DSM 25811 / CCM 8410 / LMG 26954 / E90</strain>
    </source>
</reference>
<dbReference type="Proteomes" id="UP000198757">
    <property type="component" value="Unassembled WGS sequence"/>
</dbReference>
<evidence type="ECO:0000313" key="2">
    <source>
        <dbReference type="EMBL" id="SDD75553.1"/>
    </source>
</evidence>
<accession>A0A1G6XCN3</accession>
<dbReference type="OrthoDB" id="1111074at2"/>
<proteinExistence type="predicted"/>
<dbReference type="RefSeq" id="WP_143019852.1">
    <property type="nucleotide sequence ID" value="NZ_FMZO01000013.1"/>
</dbReference>
<evidence type="ECO:0000259" key="1">
    <source>
        <dbReference type="Pfam" id="PF18942"/>
    </source>
</evidence>
<dbReference type="Pfam" id="PF18942">
    <property type="entry name" value="DUF5689"/>
    <property type="match status" value="1"/>
</dbReference>
<dbReference type="AlphaFoldDB" id="A0A1G6XCN3"/>
<protein>
    <recommendedName>
        <fullName evidence="1">DUF5689 domain-containing protein</fullName>
    </recommendedName>
</protein>
<sequence>MKLKYFKHIFIVLFVISLTSCFKKDTNYALGTVNEEASIYVLRKAFKGSPVTLSADNLAGAHIVAGVVISRSGNKNFPQGYIALESVWRNQVRGILIAVPDAAKYQFGDSLRIDVSGAKMEQKEYGLEVNNISDNRIEKVPGVSIAKVHRPVSIGTIEKDPDAYESTLISVTADVSPDPVTGEPFKGTKAILDGEGKTIEVYTEDGAVFADEKIAPSASFQGVLLQRDHKLSLRMQSYDDMMYPSGKLYQGWPETFEDPYQTKTSYNMTAINNLVTMPTGIWYMLQCIQGNTAGRDRIVSGKQAVRFQQNLSSSALLQMNFDVPDGASKVTVWYGSYYTDRSCTFRLEYSTDQGVTWHKTGNDISDAHSTAVSLTAKQAVFLMDIQGPVRFRINKLGLGTSDNTISNGRLGLDDFAIYKAY</sequence>
<gene>
    <name evidence="2" type="ORF">SAMN04487894_11316</name>
</gene>
<keyword evidence="3" id="KW-1185">Reference proteome</keyword>
<evidence type="ECO:0000313" key="3">
    <source>
        <dbReference type="Proteomes" id="UP000198757"/>
    </source>
</evidence>
<name>A0A1G6XCN3_NIADE</name>